<keyword evidence="8" id="KW-0143">Chaperone</keyword>
<dbReference type="GO" id="GO:0005788">
    <property type="term" value="C:endoplasmic reticulum lumen"/>
    <property type="evidence" value="ECO:0007669"/>
    <property type="project" value="UniProtKB-SubCell"/>
</dbReference>
<dbReference type="Pfam" id="PF13499">
    <property type="entry name" value="EF-hand_7"/>
    <property type="match status" value="1"/>
</dbReference>
<proteinExistence type="predicted"/>
<dbReference type="SUPFAM" id="SSF47473">
    <property type="entry name" value="EF-hand"/>
    <property type="match status" value="2"/>
</dbReference>
<evidence type="ECO:0000256" key="5">
    <source>
        <dbReference type="ARBA" id="ARBA00022824"/>
    </source>
</evidence>
<evidence type="ECO:0000256" key="9">
    <source>
        <dbReference type="ARBA" id="ARBA00056975"/>
    </source>
</evidence>
<protein>
    <recommendedName>
        <fullName evidence="11">Reticulocalbin-3</fullName>
    </recommendedName>
</protein>
<dbReference type="Proteomes" id="UP000749559">
    <property type="component" value="Unassembled WGS sequence"/>
</dbReference>
<sequence>HQRNHEISRSKVHFRFTLSKLIRQLQEIMRRWQVILICWLLSVHPMHSAVVPISEEKNDSDNDSETPAGDNAENKTRVQEKDLSDVEHNPDDEHNPDYDHEAFLGKEEAKSFDELTPEESKMRLGKIVEKIDKDNDGLVTEDELKVWIKYVQNRYIQNDADKQWKELQSELADNKLVWEAYKKRTYGFLDDQDMNAEEDSESYNYKDMIKRDERRFERADKNGDGALDQEEFADFLHPEEAPHMRDIVVEETIEDIDKDKDGKISLAEYIGDMHPSKEGTEEPDWVESEREAFKEDHDKNKDGLLDFEEVKNWIMPDDYDHIMGEVTHLIDSADKDGDGKLTKEEILDKYDVFVGSQATDFGEALTRHDEF</sequence>
<dbReference type="OrthoDB" id="293868at2759"/>
<comment type="subunit">
    <text evidence="10">Interacts with PCSK6 (immature form including the propeptide); probably involved in the maturation and the secretion of PCSK6.</text>
</comment>
<evidence type="ECO:0000256" key="2">
    <source>
        <dbReference type="ARBA" id="ARBA00022723"/>
    </source>
</evidence>
<evidence type="ECO:0000256" key="4">
    <source>
        <dbReference type="ARBA" id="ARBA00022737"/>
    </source>
</evidence>
<evidence type="ECO:0000259" key="13">
    <source>
        <dbReference type="PROSITE" id="PS50222"/>
    </source>
</evidence>
<feature type="region of interest" description="Disordered" evidence="12">
    <location>
        <begin position="55"/>
        <end position="99"/>
    </location>
</feature>
<keyword evidence="15" id="KW-1185">Reference proteome</keyword>
<evidence type="ECO:0000256" key="7">
    <source>
        <dbReference type="ARBA" id="ARBA00023180"/>
    </source>
</evidence>
<reference evidence="14" key="1">
    <citation type="submission" date="2022-03" db="EMBL/GenBank/DDBJ databases">
        <authorList>
            <person name="Martin C."/>
        </authorList>
    </citation>
    <scope>NUCLEOTIDE SEQUENCE</scope>
</reference>
<dbReference type="Pfam" id="PF13202">
    <property type="entry name" value="EF-hand_5"/>
    <property type="match status" value="2"/>
</dbReference>
<accession>A0A8S4P016</accession>
<dbReference type="GO" id="GO:0005509">
    <property type="term" value="F:calcium ion binding"/>
    <property type="evidence" value="ECO:0007669"/>
    <property type="project" value="InterPro"/>
</dbReference>
<keyword evidence="2" id="KW-0479">Metal-binding</keyword>
<keyword evidence="3" id="KW-0732">Signal</keyword>
<dbReference type="GO" id="GO:0015031">
    <property type="term" value="P:protein transport"/>
    <property type="evidence" value="ECO:0007669"/>
    <property type="project" value="UniProtKB-ARBA"/>
</dbReference>
<evidence type="ECO:0000256" key="6">
    <source>
        <dbReference type="ARBA" id="ARBA00022837"/>
    </source>
</evidence>
<dbReference type="CDD" id="cd16226">
    <property type="entry name" value="EFh_CREC_Calumenin_like"/>
    <property type="match status" value="1"/>
</dbReference>
<comment type="caution">
    <text evidence="14">The sequence shown here is derived from an EMBL/GenBank/DDBJ whole genome shotgun (WGS) entry which is preliminary data.</text>
</comment>
<keyword evidence="7" id="KW-0325">Glycoprotein</keyword>
<feature type="domain" description="EF-hand" evidence="13">
    <location>
        <begin position="119"/>
        <end position="154"/>
    </location>
</feature>
<keyword evidence="5" id="KW-0256">Endoplasmic reticulum</keyword>
<feature type="domain" description="EF-hand" evidence="13">
    <location>
        <begin position="295"/>
        <end position="320"/>
    </location>
</feature>
<dbReference type="PROSITE" id="PS50222">
    <property type="entry name" value="EF_HAND_2"/>
    <property type="match status" value="5"/>
</dbReference>
<evidence type="ECO:0000256" key="11">
    <source>
        <dbReference type="ARBA" id="ARBA00072696"/>
    </source>
</evidence>
<name>A0A8S4P016_OWEFU</name>
<organism evidence="14 15">
    <name type="scientific">Owenia fusiformis</name>
    <name type="common">Polychaete worm</name>
    <dbReference type="NCBI Taxonomy" id="6347"/>
    <lineage>
        <taxon>Eukaryota</taxon>
        <taxon>Metazoa</taxon>
        <taxon>Spiralia</taxon>
        <taxon>Lophotrochozoa</taxon>
        <taxon>Annelida</taxon>
        <taxon>Polychaeta</taxon>
        <taxon>Sedentaria</taxon>
        <taxon>Canalipalpata</taxon>
        <taxon>Sabellida</taxon>
        <taxon>Oweniida</taxon>
        <taxon>Oweniidae</taxon>
        <taxon>Owenia</taxon>
    </lineage>
</organism>
<comment type="subcellular location">
    <subcellularLocation>
        <location evidence="1">Endoplasmic reticulum lumen</location>
    </subcellularLocation>
</comment>
<evidence type="ECO:0000313" key="15">
    <source>
        <dbReference type="Proteomes" id="UP000749559"/>
    </source>
</evidence>
<dbReference type="PANTHER" id="PTHR10827:SF52">
    <property type="entry name" value="IP16409P"/>
    <property type="match status" value="1"/>
</dbReference>
<dbReference type="InterPro" id="IPR018247">
    <property type="entry name" value="EF_Hand_1_Ca_BS"/>
</dbReference>
<dbReference type="PANTHER" id="PTHR10827">
    <property type="entry name" value="RETICULOCALBIN"/>
    <property type="match status" value="1"/>
</dbReference>
<keyword evidence="6" id="KW-0106">Calcium</keyword>
<evidence type="ECO:0000256" key="10">
    <source>
        <dbReference type="ARBA" id="ARBA00063143"/>
    </source>
</evidence>
<gene>
    <name evidence="14" type="ORF">OFUS_LOCUS12158</name>
</gene>
<evidence type="ECO:0000256" key="3">
    <source>
        <dbReference type="ARBA" id="ARBA00022729"/>
    </source>
</evidence>
<feature type="non-terminal residue" evidence="14">
    <location>
        <position position="371"/>
    </location>
</feature>
<feature type="domain" description="EF-hand" evidence="13">
    <location>
        <begin position="321"/>
        <end position="356"/>
    </location>
</feature>
<dbReference type="FunFam" id="1.10.238.10:FF:000104">
    <property type="entry name" value="calumenin isoform X1"/>
    <property type="match status" value="1"/>
</dbReference>
<feature type="domain" description="EF-hand" evidence="13">
    <location>
        <begin position="244"/>
        <end position="279"/>
    </location>
</feature>
<evidence type="ECO:0000256" key="1">
    <source>
        <dbReference type="ARBA" id="ARBA00004319"/>
    </source>
</evidence>
<evidence type="ECO:0000256" key="8">
    <source>
        <dbReference type="ARBA" id="ARBA00023186"/>
    </source>
</evidence>
<evidence type="ECO:0000256" key="12">
    <source>
        <dbReference type="SAM" id="MobiDB-lite"/>
    </source>
</evidence>
<dbReference type="InterPro" id="IPR011992">
    <property type="entry name" value="EF-hand-dom_pair"/>
</dbReference>
<dbReference type="InterPro" id="IPR002048">
    <property type="entry name" value="EF_hand_dom"/>
</dbReference>
<dbReference type="PROSITE" id="PS00018">
    <property type="entry name" value="EF_HAND_1"/>
    <property type="match status" value="5"/>
</dbReference>
<feature type="domain" description="EF-hand" evidence="13">
    <location>
        <begin position="207"/>
        <end position="242"/>
    </location>
</feature>
<dbReference type="EMBL" id="CAIIXF020000006">
    <property type="protein sequence ID" value="CAH1786222.1"/>
    <property type="molecule type" value="Genomic_DNA"/>
</dbReference>
<dbReference type="AlphaFoldDB" id="A0A8S4P016"/>
<keyword evidence="4" id="KW-0677">Repeat</keyword>
<evidence type="ECO:0000313" key="14">
    <source>
        <dbReference type="EMBL" id="CAH1786222.1"/>
    </source>
</evidence>
<comment type="function">
    <text evidence="9">Probable molecular chaperone assisting protein biosynthesis and transport in the endoplasmic reticulum. Required for the proper biosynthesis and transport of pulmonary surfactant-associated protein A/SP-A, pulmonary surfactant-associated protein D/SP-D and the lipid transporter ABCA3. By regulating both the proper expression and the degradation through the endoplasmic reticulum-associated protein degradation pathway of these proteins plays a crucial role in pulmonary surfactant homeostasis. Has an anti-fibrotic activity by negatively regulating the secretion of type I and type III collagens. This calcium-binding protein also transiently associates with immature PCSK6 and regulates its secretion.</text>
</comment>
<dbReference type="SMART" id="SM00054">
    <property type="entry name" value="EFh"/>
    <property type="match status" value="5"/>
</dbReference>
<feature type="compositionally biased region" description="Basic and acidic residues" evidence="12">
    <location>
        <begin position="72"/>
        <end position="99"/>
    </location>
</feature>
<dbReference type="Gene3D" id="1.10.238.10">
    <property type="entry name" value="EF-hand"/>
    <property type="match status" value="2"/>
</dbReference>